<dbReference type="Proteomes" id="UP000178953">
    <property type="component" value="Unassembled WGS sequence"/>
</dbReference>
<evidence type="ECO:0008006" key="5">
    <source>
        <dbReference type="Google" id="ProtNLM"/>
    </source>
</evidence>
<dbReference type="Pfam" id="PF11259">
    <property type="entry name" value="DUF3060"/>
    <property type="match status" value="1"/>
</dbReference>
<name>A0A1E8Q928_9MYCO</name>
<keyword evidence="2" id="KW-0812">Transmembrane</keyword>
<feature type="compositionally biased region" description="Low complexity" evidence="1">
    <location>
        <begin position="166"/>
        <end position="175"/>
    </location>
</feature>
<sequence length="260" mass="26387">MPGVTEDDPEARIRQLEQPLSEMARASEIDATRAADVAYVPPDAGSYPPPPGYPPPPDYPPLGYPSWTPPTVPYPEPGGVTSTTSGNRAAVVVPIAIAVLAVTIAGVVTFFLMSRDGPTAPGPRPDIAGGGATLAPDERIAPGGGTTPTPGRTAPSVLPSMPPASPTARTAPPGSTITVSGIEDAHVVLCDDNLVSISGVENTVTITGRCTAVNVSGMNNVVNLDASVTISVSGFDNRVVFRDGDPEVATSGSGNTVERG</sequence>
<feature type="transmembrane region" description="Helical" evidence="2">
    <location>
        <begin position="89"/>
        <end position="112"/>
    </location>
</feature>
<evidence type="ECO:0000313" key="3">
    <source>
        <dbReference type="EMBL" id="OFJ55098.1"/>
    </source>
</evidence>
<dbReference type="EMBL" id="MCHX01000006">
    <property type="protein sequence ID" value="OFJ55098.1"/>
    <property type="molecule type" value="Genomic_DNA"/>
</dbReference>
<keyword evidence="2" id="KW-0472">Membrane</keyword>
<comment type="caution">
    <text evidence="3">The sequence shown here is derived from an EMBL/GenBank/DDBJ whole genome shotgun (WGS) entry which is preliminary data.</text>
</comment>
<organism evidence="3 4">
    <name type="scientific">Mycolicibacterium grossiae</name>
    <dbReference type="NCBI Taxonomy" id="1552759"/>
    <lineage>
        <taxon>Bacteria</taxon>
        <taxon>Bacillati</taxon>
        <taxon>Actinomycetota</taxon>
        <taxon>Actinomycetes</taxon>
        <taxon>Mycobacteriales</taxon>
        <taxon>Mycobacteriaceae</taxon>
        <taxon>Mycolicibacterium</taxon>
    </lineage>
</organism>
<proteinExistence type="predicted"/>
<keyword evidence="2" id="KW-1133">Transmembrane helix</keyword>
<evidence type="ECO:0000256" key="2">
    <source>
        <dbReference type="SAM" id="Phobius"/>
    </source>
</evidence>
<gene>
    <name evidence="3" type="ORF">BEL07_03860</name>
</gene>
<feature type="region of interest" description="Disordered" evidence="1">
    <location>
        <begin position="37"/>
        <end position="56"/>
    </location>
</feature>
<reference evidence="3 4" key="1">
    <citation type="submission" date="2016-09" db="EMBL/GenBank/DDBJ databases">
        <title>genome sequence of Mycobacterium sp. 739 SCH.</title>
        <authorList>
            <person name="Greninger A.L."/>
            <person name="Qin X."/>
            <person name="Jerome K."/>
            <person name="Vora S."/>
            <person name="Quinn K."/>
        </authorList>
    </citation>
    <scope>NUCLEOTIDE SEQUENCE [LARGE SCALE GENOMIC DNA]</scope>
    <source>
        <strain evidence="3 4">SCH</strain>
    </source>
</reference>
<evidence type="ECO:0000313" key="4">
    <source>
        <dbReference type="Proteomes" id="UP000178953"/>
    </source>
</evidence>
<keyword evidence="4" id="KW-1185">Reference proteome</keyword>
<evidence type="ECO:0000256" key="1">
    <source>
        <dbReference type="SAM" id="MobiDB-lite"/>
    </source>
</evidence>
<feature type="region of interest" description="Disordered" evidence="1">
    <location>
        <begin position="119"/>
        <end position="175"/>
    </location>
</feature>
<accession>A0A1E8Q928</accession>
<dbReference type="InterPro" id="IPR021417">
    <property type="entry name" value="DUF3060"/>
</dbReference>
<protein>
    <recommendedName>
        <fullName evidence="5">DUF3060 domain-containing protein</fullName>
    </recommendedName>
</protein>
<dbReference type="AlphaFoldDB" id="A0A1E8Q928"/>
<feature type="compositionally biased region" description="Pro residues" evidence="1">
    <location>
        <begin position="47"/>
        <end position="56"/>
    </location>
</feature>